<evidence type="ECO:0000256" key="1">
    <source>
        <dbReference type="SAM" id="MobiDB-lite"/>
    </source>
</evidence>
<reference evidence="3 4" key="1">
    <citation type="submission" date="2021-05" db="EMBL/GenBank/DDBJ databases">
        <title>Novel species in genus Cellulomonas.</title>
        <authorList>
            <person name="Zhang G."/>
        </authorList>
    </citation>
    <scope>NUCLEOTIDE SEQUENCE [LARGE SCALE GENOMIC DNA]</scope>
    <source>
        <strain evidence="4">zg-ZUI157</strain>
    </source>
</reference>
<feature type="compositionally biased region" description="Gly residues" evidence="1">
    <location>
        <begin position="20"/>
        <end position="31"/>
    </location>
</feature>
<keyword evidence="2" id="KW-0472">Membrane</keyword>
<dbReference type="EMBL" id="CP076023">
    <property type="protein sequence ID" value="QWC16479.1"/>
    <property type="molecule type" value="Genomic_DNA"/>
</dbReference>
<keyword evidence="4" id="KW-1185">Reference proteome</keyword>
<organism evidence="3 4">
    <name type="scientific">Cellulomonas dongxiuzhuiae</name>
    <dbReference type="NCBI Taxonomy" id="2819979"/>
    <lineage>
        <taxon>Bacteria</taxon>
        <taxon>Bacillati</taxon>
        <taxon>Actinomycetota</taxon>
        <taxon>Actinomycetes</taxon>
        <taxon>Micrococcales</taxon>
        <taxon>Cellulomonadaceae</taxon>
        <taxon>Cellulomonas</taxon>
    </lineage>
</organism>
<evidence type="ECO:0000313" key="3">
    <source>
        <dbReference type="EMBL" id="QWC16479.1"/>
    </source>
</evidence>
<protein>
    <submittedName>
        <fullName evidence="3">Uncharacterized protein</fullName>
    </submittedName>
</protein>
<dbReference type="RefSeq" id="WP_208197042.1">
    <property type="nucleotide sequence ID" value="NZ_CP076023.1"/>
</dbReference>
<evidence type="ECO:0000313" key="4">
    <source>
        <dbReference type="Proteomes" id="UP000679335"/>
    </source>
</evidence>
<name>A0ABX8GK61_9CELL</name>
<keyword evidence="2" id="KW-1133">Transmembrane helix</keyword>
<keyword evidence="2" id="KW-0812">Transmembrane</keyword>
<accession>A0ABX8GK61</accession>
<feature type="compositionally biased region" description="Gly residues" evidence="1">
    <location>
        <begin position="1"/>
        <end position="12"/>
    </location>
</feature>
<sequence>MTDGTTGQGGVTGQDARGQGARGQGARGQGAKGQDAAVVDVRVLPWRPKRRVKDLGVDLVSLGGGADLLGVVVSTVVAIIAALVVLVFLVSLVVVLLELWIVALVALALVLARFAGLLPWVVDTGRGTFERYRWLPHATRRVRELNGGGPARMRWRWI</sequence>
<dbReference type="Proteomes" id="UP000679335">
    <property type="component" value="Chromosome"/>
</dbReference>
<feature type="region of interest" description="Disordered" evidence="1">
    <location>
        <begin position="1"/>
        <end position="33"/>
    </location>
</feature>
<feature type="transmembrane region" description="Helical" evidence="2">
    <location>
        <begin position="68"/>
        <end position="93"/>
    </location>
</feature>
<evidence type="ECO:0000256" key="2">
    <source>
        <dbReference type="SAM" id="Phobius"/>
    </source>
</evidence>
<feature type="transmembrane region" description="Helical" evidence="2">
    <location>
        <begin position="99"/>
        <end position="122"/>
    </location>
</feature>
<gene>
    <name evidence="3" type="ORF">KKR89_02030</name>
</gene>
<proteinExistence type="predicted"/>